<evidence type="ECO:0000313" key="2">
    <source>
        <dbReference type="EMBL" id="KFD50067.1"/>
    </source>
</evidence>
<evidence type="ECO:0000259" key="1">
    <source>
        <dbReference type="PROSITE" id="PS50994"/>
    </source>
</evidence>
<dbReference type="InterPro" id="IPR050951">
    <property type="entry name" value="Retrovirus_Pol_polyprotein"/>
</dbReference>
<dbReference type="PANTHER" id="PTHR37984">
    <property type="entry name" value="PROTEIN CBG26694"/>
    <property type="match status" value="1"/>
</dbReference>
<dbReference type="EMBL" id="KL367593">
    <property type="protein sequence ID" value="KFD62543.1"/>
    <property type="molecule type" value="Genomic_DNA"/>
</dbReference>
<evidence type="ECO:0000313" key="3">
    <source>
        <dbReference type="EMBL" id="KFD62543.1"/>
    </source>
</evidence>
<gene>
    <name evidence="2" type="ORF">M513_09027</name>
    <name evidence="3" type="ORF">M514_09027</name>
</gene>
<dbReference type="InterPro" id="IPR012337">
    <property type="entry name" value="RNaseH-like_sf"/>
</dbReference>
<organism evidence="3">
    <name type="scientific">Trichuris suis</name>
    <name type="common">pig whipworm</name>
    <dbReference type="NCBI Taxonomy" id="68888"/>
    <lineage>
        <taxon>Eukaryota</taxon>
        <taxon>Metazoa</taxon>
        <taxon>Ecdysozoa</taxon>
        <taxon>Nematoda</taxon>
        <taxon>Enoplea</taxon>
        <taxon>Dorylaimia</taxon>
        <taxon>Trichinellida</taxon>
        <taxon>Trichuridae</taxon>
        <taxon>Trichuris</taxon>
    </lineage>
</organism>
<dbReference type="PROSITE" id="PS50994">
    <property type="entry name" value="INTEGRASE"/>
    <property type="match status" value="1"/>
</dbReference>
<dbReference type="InterPro" id="IPR001584">
    <property type="entry name" value="Integrase_cat-core"/>
</dbReference>
<name>A0A085MZ97_9BILA</name>
<dbReference type="SUPFAM" id="SSF53098">
    <property type="entry name" value="Ribonuclease H-like"/>
    <property type="match status" value="1"/>
</dbReference>
<dbReference type="Gene3D" id="3.30.420.10">
    <property type="entry name" value="Ribonuclease H-like superfamily/Ribonuclease H"/>
    <property type="match status" value="1"/>
</dbReference>
<feature type="domain" description="Integrase catalytic" evidence="1">
    <location>
        <begin position="1"/>
        <end position="177"/>
    </location>
</feature>
<proteinExistence type="predicted"/>
<dbReference type="GO" id="GO:0015074">
    <property type="term" value="P:DNA integration"/>
    <property type="evidence" value="ECO:0007669"/>
    <property type="project" value="InterPro"/>
</dbReference>
<protein>
    <recommendedName>
        <fullName evidence="1">Integrase catalytic domain-containing protein</fullName>
    </recommendedName>
</protein>
<keyword evidence="4" id="KW-1185">Reference proteome</keyword>
<dbReference type="Proteomes" id="UP000030758">
    <property type="component" value="Unassembled WGS sequence"/>
</dbReference>
<accession>A0A085MZ97</accession>
<dbReference type="Pfam" id="PF00665">
    <property type="entry name" value="rve"/>
    <property type="match status" value="1"/>
</dbReference>
<dbReference type="InterPro" id="IPR036397">
    <property type="entry name" value="RNaseH_sf"/>
</dbReference>
<dbReference type="EMBL" id="KL363259">
    <property type="protein sequence ID" value="KFD50067.1"/>
    <property type="molecule type" value="Genomic_DNA"/>
</dbReference>
<sequence>MVAVGCRLFGPFRGKVFFLVVDAFSKWLEVRIVTSTFSRAAIDVLREFFATHGLPDCLVTDNGTAFKSVEFSRFMRSNHIRHLISAPFHPASNGQAERLVQTAKEFLEKGSSGDCSVSIARLLLTQHAIPFPTTNVSLAELPMNRKLVTCLDHLKPHSHDSFQVATLPPRKQFEMNDPVFAR</sequence>
<reference evidence="3 4" key="1">
    <citation type="journal article" date="2014" name="Nat. Genet.">
        <title>Genome and transcriptome of the porcine whipworm Trichuris suis.</title>
        <authorList>
            <person name="Jex A.R."/>
            <person name="Nejsum P."/>
            <person name="Schwarz E.M."/>
            <person name="Hu L."/>
            <person name="Young N.D."/>
            <person name="Hall R.S."/>
            <person name="Korhonen P.K."/>
            <person name="Liao S."/>
            <person name="Thamsborg S."/>
            <person name="Xia J."/>
            <person name="Xu P."/>
            <person name="Wang S."/>
            <person name="Scheerlinck J.P."/>
            <person name="Hofmann A."/>
            <person name="Sternberg P.W."/>
            <person name="Wang J."/>
            <person name="Gasser R.B."/>
        </authorList>
    </citation>
    <scope>NUCLEOTIDE SEQUENCE [LARGE SCALE GENOMIC DNA]</scope>
    <source>
        <strain evidence="3">DCEP-RM93F</strain>
        <strain evidence="2">DCEP-RM93M</strain>
    </source>
</reference>
<dbReference type="Proteomes" id="UP000030764">
    <property type="component" value="Unassembled WGS sequence"/>
</dbReference>
<dbReference type="AlphaFoldDB" id="A0A085MZ97"/>
<evidence type="ECO:0000313" key="4">
    <source>
        <dbReference type="Proteomes" id="UP000030764"/>
    </source>
</evidence>
<dbReference type="PANTHER" id="PTHR37984:SF12">
    <property type="entry name" value="RIBONUCLEASE H"/>
    <property type="match status" value="1"/>
</dbReference>
<dbReference type="GO" id="GO:0003676">
    <property type="term" value="F:nucleic acid binding"/>
    <property type="evidence" value="ECO:0007669"/>
    <property type="project" value="InterPro"/>
</dbReference>